<dbReference type="InterPro" id="IPR011051">
    <property type="entry name" value="RmlC_Cupin_sf"/>
</dbReference>
<dbReference type="SUPFAM" id="SSF51182">
    <property type="entry name" value="RmlC-like cupins"/>
    <property type="match status" value="1"/>
</dbReference>
<dbReference type="Proteomes" id="UP000516428">
    <property type="component" value="Chromosome"/>
</dbReference>
<reference evidence="1 2" key="1">
    <citation type="submission" date="2020-09" db="EMBL/GenBank/DDBJ databases">
        <title>A novel species.</title>
        <authorList>
            <person name="Gao J."/>
        </authorList>
    </citation>
    <scope>NUCLEOTIDE SEQUENCE [LARGE SCALE GENOMIC DNA]</scope>
    <source>
        <strain evidence="1 2">CRXT-Y-14</strain>
    </source>
</reference>
<gene>
    <name evidence="1" type="ORF">IAG42_17080</name>
</gene>
<evidence type="ECO:0000313" key="2">
    <source>
        <dbReference type="Proteomes" id="UP000516428"/>
    </source>
</evidence>
<dbReference type="KEGG" id="sxn:IAG42_17080"/>
<protein>
    <submittedName>
        <fullName evidence="1">Cupin</fullName>
    </submittedName>
</protein>
<proteinExistence type="predicted"/>
<keyword evidence="2" id="KW-1185">Reference proteome</keyword>
<dbReference type="InterPro" id="IPR014710">
    <property type="entry name" value="RmlC-like_jellyroll"/>
</dbReference>
<dbReference type="Gene3D" id="2.60.120.10">
    <property type="entry name" value="Jelly Rolls"/>
    <property type="match status" value="1"/>
</dbReference>
<dbReference type="PANTHER" id="PTHR37694">
    <property type="entry name" value="SLR8022 PROTEIN"/>
    <property type="match status" value="1"/>
</dbReference>
<dbReference type="AlphaFoldDB" id="A0A7H1B8T8"/>
<accession>A0A7H1B8T8</accession>
<dbReference type="EMBL" id="CP061281">
    <property type="protein sequence ID" value="QNS05143.1"/>
    <property type="molecule type" value="Genomic_DNA"/>
</dbReference>
<organism evidence="1 2">
    <name type="scientific">Streptomyces xanthii</name>
    <dbReference type="NCBI Taxonomy" id="2768069"/>
    <lineage>
        <taxon>Bacteria</taxon>
        <taxon>Bacillati</taxon>
        <taxon>Actinomycetota</taxon>
        <taxon>Actinomycetes</taxon>
        <taxon>Kitasatosporales</taxon>
        <taxon>Streptomycetaceae</taxon>
        <taxon>Streptomyces</taxon>
    </lineage>
</organism>
<dbReference type="PANTHER" id="PTHR37694:SF1">
    <property type="entry name" value="SLR8022 PROTEIN"/>
    <property type="match status" value="1"/>
</dbReference>
<name>A0A7H1B8T8_9ACTN</name>
<evidence type="ECO:0000313" key="1">
    <source>
        <dbReference type="EMBL" id="QNS05143.1"/>
    </source>
</evidence>
<sequence>MTTIHDLTALAEDHLTAARAAAHGRSAELLIREDPLRLSVIALTEGNALEEHNAPVAATLQVIRGRVRLTAVSGDITLTEGELHAIPQERHGLTALTDAAVLLTAVTA</sequence>